<keyword evidence="2" id="KW-1185">Reference proteome</keyword>
<sequence>MESRKNFAAKKVFAVRLVAQQLEGTDKSDLTGKARQKSPLTVPKSLLPLNLSSGFPHLFNFSTACQNQNTIFHLVGDPLTSSLRLISSDLLPLFIILGSASSREEASGTVPNK</sequence>
<accession>A0A8T3E9M9</accession>
<comment type="caution">
    <text evidence="1">The sequence shown here is derived from an EMBL/GenBank/DDBJ whole genome shotgun (WGS) entry which is preliminary data.</text>
</comment>
<name>A0A8T3E9M9_9TELE</name>
<gene>
    <name evidence="1" type="ORF">AGOR_G00029060</name>
</gene>
<proteinExistence type="predicted"/>
<reference evidence="1" key="1">
    <citation type="submission" date="2021-01" db="EMBL/GenBank/DDBJ databases">
        <authorList>
            <person name="Zahm M."/>
            <person name="Roques C."/>
            <person name="Cabau C."/>
            <person name="Klopp C."/>
            <person name="Donnadieu C."/>
            <person name="Jouanno E."/>
            <person name="Lampietro C."/>
            <person name="Louis A."/>
            <person name="Herpin A."/>
            <person name="Echchiki A."/>
            <person name="Berthelot C."/>
            <person name="Parey E."/>
            <person name="Roest-Crollius H."/>
            <person name="Braasch I."/>
            <person name="Postlethwait J."/>
            <person name="Bobe J."/>
            <person name="Montfort J."/>
            <person name="Bouchez O."/>
            <person name="Begum T."/>
            <person name="Mejri S."/>
            <person name="Adams A."/>
            <person name="Chen W.-J."/>
            <person name="Guiguen Y."/>
        </authorList>
    </citation>
    <scope>NUCLEOTIDE SEQUENCE</scope>
    <source>
        <tissue evidence="1">Blood</tissue>
    </source>
</reference>
<dbReference type="AlphaFoldDB" id="A0A8T3E9M9"/>
<evidence type="ECO:0000313" key="2">
    <source>
        <dbReference type="Proteomes" id="UP000829720"/>
    </source>
</evidence>
<protein>
    <submittedName>
        <fullName evidence="1">Uncharacterized protein</fullName>
    </submittedName>
</protein>
<evidence type="ECO:0000313" key="1">
    <source>
        <dbReference type="EMBL" id="KAI1903618.1"/>
    </source>
</evidence>
<organism evidence="1 2">
    <name type="scientific">Albula goreensis</name>
    <dbReference type="NCBI Taxonomy" id="1534307"/>
    <lineage>
        <taxon>Eukaryota</taxon>
        <taxon>Metazoa</taxon>
        <taxon>Chordata</taxon>
        <taxon>Craniata</taxon>
        <taxon>Vertebrata</taxon>
        <taxon>Euteleostomi</taxon>
        <taxon>Actinopterygii</taxon>
        <taxon>Neopterygii</taxon>
        <taxon>Teleostei</taxon>
        <taxon>Albuliformes</taxon>
        <taxon>Albulidae</taxon>
        <taxon>Albula</taxon>
    </lineage>
</organism>
<dbReference type="Proteomes" id="UP000829720">
    <property type="component" value="Unassembled WGS sequence"/>
</dbReference>
<dbReference type="EMBL" id="JAERUA010000002">
    <property type="protein sequence ID" value="KAI1903618.1"/>
    <property type="molecule type" value="Genomic_DNA"/>
</dbReference>